<gene>
    <name evidence="2" type="ORF">EVAR_54377_1</name>
</gene>
<sequence>MSLITFFRRETGLKYARRKSLIGVFDDIWESAGRVTSGVRRSPEVTRPAPTRAYRRHARRKEEETFVEPPATSLCAGPSPAAGPIERRRLPHSSRGRDQRT</sequence>
<proteinExistence type="predicted"/>
<evidence type="ECO:0000313" key="2">
    <source>
        <dbReference type="EMBL" id="GBP70568.1"/>
    </source>
</evidence>
<dbReference type="Proteomes" id="UP000299102">
    <property type="component" value="Unassembled WGS sequence"/>
</dbReference>
<protein>
    <submittedName>
        <fullName evidence="2">Uncharacterized protein</fullName>
    </submittedName>
</protein>
<name>A0A4C1Y3U5_EUMVA</name>
<evidence type="ECO:0000256" key="1">
    <source>
        <dbReference type="SAM" id="MobiDB-lite"/>
    </source>
</evidence>
<reference evidence="2 3" key="1">
    <citation type="journal article" date="2019" name="Commun. Biol.">
        <title>The bagworm genome reveals a unique fibroin gene that provides high tensile strength.</title>
        <authorList>
            <person name="Kono N."/>
            <person name="Nakamura H."/>
            <person name="Ohtoshi R."/>
            <person name="Tomita M."/>
            <person name="Numata K."/>
            <person name="Arakawa K."/>
        </authorList>
    </citation>
    <scope>NUCLEOTIDE SEQUENCE [LARGE SCALE GENOMIC DNA]</scope>
</reference>
<comment type="caution">
    <text evidence="2">The sequence shown here is derived from an EMBL/GenBank/DDBJ whole genome shotgun (WGS) entry which is preliminary data.</text>
</comment>
<dbReference type="EMBL" id="BGZK01001079">
    <property type="protein sequence ID" value="GBP70568.1"/>
    <property type="molecule type" value="Genomic_DNA"/>
</dbReference>
<accession>A0A4C1Y3U5</accession>
<dbReference type="AlphaFoldDB" id="A0A4C1Y3U5"/>
<keyword evidence="3" id="KW-1185">Reference proteome</keyword>
<organism evidence="2 3">
    <name type="scientific">Eumeta variegata</name>
    <name type="common">Bagworm moth</name>
    <name type="synonym">Eumeta japonica</name>
    <dbReference type="NCBI Taxonomy" id="151549"/>
    <lineage>
        <taxon>Eukaryota</taxon>
        <taxon>Metazoa</taxon>
        <taxon>Ecdysozoa</taxon>
        <taxon>Arthropoda</taxon>
        <taxon>Hexapoda</taxon>
        <taxon>Insecta</taxon>
        <taxon>Pterygota</taxon>
        <taxon>Neoptera</taxon>
        <taxon>Endopterygota</taxon>
        <taxon>Lepidoptera</taxon>
        <taxon>Glossata</taxon>
        <taxon>Ditrysia</taxon>
        <taxon>Tineoidea</taxon>
        <taxon>Psychidae</taxon>
        <taxon>Oiketicinae</taxon>
        <taxon>Eumeta</taxon>
    </lineage>
</organism>
<evidence type="ECO:0000313" key="3">
    <source>
        <dbReference type="Proteomes" id="UP000299102"/>
    </source>
</evidence>
<feature type="region of interest" description="Disordered" evidence="1">
    <location>
        <begin position="53"/>
        <end position="101"/>
    </location>
</feature>